<keyword evidence="4 7" id="KW-0812">Transmembrane</keyword>
<proteinExistence type="predicted"/>
<dbReference type="Pfam" id="PF00884">
    <property type="entry name" value="Sulfatase"/>
    <property type="match status" value="1"/>
</dbReference>
<comment type="pathway">
    <text evidence="2">Cell wall biogenesis; lipoteichoic acid biosynthesis.</text>
</comment>
<dbReference type="PANTHER" id="PTHR47371">
    <property type="entry name" value="LIPOTEICHOIC ACID SYNTHASE"/>
    <property type="match status" value="1"/>
</dbReference>
<evidence type="ECO:0000256" key="7">
    <source>
        <dbReference type="SAM" id="Phobius"/>
    </source>
</evidence>
<keyword evidence="3" id="KW-1003">Cell membrane</keyword>
<keyword evidence="5 7" id="KW-1133">Transmembrane helix</keyword>
<organism evidence="9 10">
    <name type="scientific">Veillonella magna</name>
    <dbReference type="NCBI Taxonomy" id="464322"/>
    <lineage>
        <taxon>Bacteria</taxon>
        <taxon>Bacillati</taxon>
        <taxon>Bacillota</taxon>
        <taxon>Negativicutes</taxon>
        <taxon>Veillonellales</taxon>
        <taxon>Veillonellaceae</taxon>
        <taxon>Veillonella</taxon>
    </lineage>
</organism>
<dbReference type="EMBL" id="JACJLA010000002">
    <property type="protein sequence ID" value="MBM6911958.1"/>
    <property type="molecule type" value="Genomic_DNA"/>
</dbReference>
<evidence type="ECO:0000256" key="3">
    <source>
        <dbReference type="ARBA" id="ARBA00022475"/>
    </source>
</evidence>
<comment type="subcellular location">
    <subcellularLocation>
        <location evidence="1">Cell membrane</location>
        <topology evidence="1">Multi-pass membrane protein</topology>
    </subcellularLocation>
</comment>
<keyword evidence="6 7" id="KW-0472">Membrane</keyword>
<comment type="caution">
    <text evidence="9">The sequence shown here is derived from an EMBL/GenBank/DDBJ whole genome shotgun (WGS) entry which is preliminary data.</text>
</comment>
<dbReference type="InterPro" id="IPR000917">
    <property type="entry name" value="Sulfatase_N"/>
</dbReference>
<feature type="transmembrane region" description="Helical" evidence="7">
    <location>
        <begin position="61"/>
        <end position="80"/>
    </location>
</feature>
<evidence type="ECO:0000313" key="10">
    <source>
        <dbReference type="Proteomes" id="UP000707138"/>
    </source>
</evidence>
<dbReference type="PANTHER" id="PTHR47371:SF3">
    <property type="entry name" value="PHOSPHOGLYCEROL TRANSFERASE I"/>
    <property type="match status" value="1"/>
</dbReference>
<evidence type="ECO:0000256" key="6">
    <source>
        <dbReference type="ARBA" id="ARBA00023136"/>
    </source>
</evidence>
<accession>A0ABS2GET1</accession>
<dbReference type="InterPro" id="IPR017850">
    <property type="entry name" value="Alkaline_phosphatase_core_sf"/>
</dbReference>
<feature type="transmembrane region" description="Helical" evidence="7">
    <location>
        <begin position="12"/>
        <end position="31"/>
    </location>
</feature>
<feature type="domain" description="Sulfatase N-terminal" evidence="8">
    <location>
        <begin position="362"/>
        <end position="617"/>
    </location>
</feature>
<gene>
    <name evidence="9" type="ORF">H6A01_01270</name>
</gene>
<dbReference type="Gene3D" id="3.40.720.10">
    <property type="entry name" value="Alkaline Phosphatase, subunit A"/>
    <property type="match status" value="1"/>
</dbReference>
<dbReference type="Proteomes" id="UP000707138">
    <property type="component" value="Unassembled WGS sequence"/>
</dbReference>
<feature type="transmembrane region" description="Helical" evidence="7">
    <location>
        <begin position="146"/>
        <end position="169"/>
    </location>
</feature>
<sequence>MFSHFFMGIQQDIKLAILAPIMCAVFRYVFIKVYRPKKSLPNDSKRLRECYRYGFWWGMDFNAYVFLISMILVSIPAAFLETYYAWSDTVRIVLNTIYMLVLYTAFMGKMIFYYHFHDIYNPLVRLGKNADKMNFVDIFFNQNHGAWILLGYIPYTVLCVLATKGLLALPSISYPTIDNVMLRYAFNTSIFIGAVVLFYFFRFGGTLNHRNKPEWDEVPSLVKEDMFLAKATVDDLVALEMVWKRPIQDVLAHTDEESWDILKKGHLVPTSSNTVKRNLETEAREVTSKETEARTTEVDPSDTLYTKDTPLEYFERKAKGPRIEAPSRIFMVVGESYTQSMWDDPFAVLHLGDRGKKFRSQQGAFTVNHLLPAGMVSQPSITSMLAGIFDANLEINEKNEFWTHTIATSLPYQLKKLGYKTVLWYGGSLSWASLGVFAKAIGFDEAYGGPDICEKGAPATWLGVYDHIFLDAVTKRIEQEKDEKVFHFVYTTSNHGPYTIPIKEYGWDPEKIMPDAPEKLRRNKTAMADMGTYWYTEKAMFDFIEHMQERYEDALIIATGDHSRRVYQYDGSLMERTEETLREKYMAAFAMYHRDFTADMFAGNTIGGHMNILPTIIEAIAPKDFTYYALMPSFFEPIDSVVTPYHWLTKERIGYYADGISQALTDTGTGTIQKEERFGNERDAYVEMTGYAVRHPENLIPTVSSY</sequence>
<dbReference type="SUPFAM" id="SSF53649">
    <property type="entry name" value="Alkaline phosphatase-like"/>
    <property type="match status" value="1"/>
</dbReference>
<dbReference type="InterPro" id="IPR050448">
    <property type="entry name" value="OpgB/LTA_synthase_biosynth"/>
</dbReference>
<evidence type="ECO:0000256" key="1">
    <source>
        <dbReference type="ARBA" id="ARBA00004651"/>
    </source>
</evidence>
<feature type="transmembrane region" description="Helical" evidence="7">
    <location>
        <begin position="181"/>
        <end position="201"/>
    </location>
</feature>
<dbReference type="RefSeq" id="WP_205087278.1">
    <property type="nucleotide sequence ID" value="NZ_JACJLA010000002.1"/>
</dbReference>
<keyword evidence="10" id="KW-1185">Reference proteome</keyword>
<protein>
    <submittedName>
        <fullName evidence="9">Sulfatase-like hydrolase/transferase</fullName>
    </submittedName>
</protein>
<evidence type="ECO:0000259" key="8">
    <source>
        <dbReference type="Pfam" id="PF00884"/>
    </source>
</evidence>
<reference evidence="9 10" key="1">
    <citation type="journal article" date="2021" name="Sci. Rep.">
        <title>The distribution of antibiotic resistance genes in chicken gut microbiota commensals.</title>
        <authorList>
            <person name="Juricova H."/>
            <person name="Matiasovicova J."/>
            <person name="Kubasova T."/>
            <person name="Cejkova D."/>
            <person name="Rychlik I."/>
        </authorList>
    </citation>
    <scope>NUCLEOTIDE SEQUENCE [LARGE SCALE GENOMIC DNA]</scope>
    <source>
        <strain evidence="9 10">An537</strain>
    </source>
</reference>
<evidence type="ECO:0000256" key="4">
    <source>
        <dbReference type="ARBA" id="ARBA00022692"/>
    </source>
</evidence>
<evidence type="ECO:0000256" key="5">
    <source>
        <dbReference type="ARBA" id="ARBA00022989"/>
    </source>
</evidence>
<feature type="transmembrane region" description="Helical" evidence="7">
    <location>
        <begin position="92"/>
        <end position="116"/>
    </location>
</feature>
<name>A0ABS2GET1_9FIRM</name>
<evidence type="ECO:0000256" key="2">
    <source>
        <dbReference type="ARBA" id="ARBA00004936"/>
    </source>
</evidence>
<evidence type="ECO:0000313" key="9">
    <source>
        <dbReference type="EMBL" id="MBM6911958.1"/>
    </source>
</evidence>